<dbReference type="Proteomes" id="UP000218231">
    <property type="component" value="Unassembled WGS sequence"/>
</dbReference>
<evidence type="ECO:0000313" key="2">
    <source>
        <dbReference type="EMBL" id="PAV91930.1"/>
    </source>
</evidence>
<feature type="region of interest" description="Disordered" evidence="1">
    <location>
        <begin position="1"/>
        <end position="38"/>
    </location>
</feature>
<gene>
    <name evidence="2" type="ORF">WR25_06229</name>
</gene>
<keyword evidence="3" id="KW-1185">Reference proteome</keyword>
<organism evidence="2 3">
    <name type="scientific">Diploscapter pachys</name>
    <dbReference type="NCBI Taxonomy" id="2018661"/>
    <lineage>
        <taxon>Eukaryota</taxon>
        <taxon>Metazoa</taxon>
        <taxon>Ecdysozoa</taxon>
        <taxon>Nematoda</taxon>
        <taxon>Chromadorea</taxon>
        <taxon>Rhabditida</taxon>
        <taxon>Rhabditina</taxon>
        <taxon>Rhabditomorpha</taxon>
        <taxon>Rhabditoidea</taxon>
        <taxon>Rhabditidae</taxon>
        <taxon>Diploscapter</taxon>
    </lineage>
</organism>
<evidence type="ECO:0000313" key="3">
    <source>
        <dbReference type="Proteomes" id="UP000218231"/>
    </source>
</evidence>
<proteinExistence type="predicted"/>
<comment type="caution">
    <text evidence="2">The sequence shown here is derived from an EMBL/GenBank/DDBJ whole genome shotgun (WGS) entry which is preliminary data.</text>
</comment>
<evidence type="ECO:0000256" key="1">
    <source>
        <dbReference type="SAM" id="MobiDB-lite"/>
    </source>
</evidence>
<reference evidence="2 3" key="1">
    <citation type="journal article" date="2017" name="Curr. Biol.">
        <title>Genome architecture and evolution of a unichromosomal asexual nematode.</title>
        <authorList>
            <person name="Fradin H."/>
            <person name="Zegar C."/>
            <person name="Gutwein M."/>
            <person name="Lucas J."/>
            <person name="Kovtun M."/>
            <person name="Corcoran D."/>
            <person name="Baugh L.R."/>
            <person name="Kiontke K."/>
            <person name="Gunsalus K."/>
            <person name="Fitch D.H."/>
            <person name="Piano F."/>
        </authorList>
    </citation>
    <scope>NUCLEOTIDE SEQUENCE [LARGE SCALE GENOMIC DNA]</scope>
    <source>
        <strain evidence="2">PF1309</strain>
    </source>
</reference>
<protein>
    <submittedName>
        <fullName evidence="2">Uncharacterized protein</fullName>
    </submittedName>
</protein>
<sequence>MRRGCRARANRGRHAEDRAVPSIAASKQRGEGSEVFTPSPLSQLLRTAVPVSVHANDKSAVGSQLCCSSAPLPASDLLLTRQFFKYSNETDGC</sequence>
<name>A0A2A2M0I0_9BILA</name>
<dbReference type="AlphaFoldDB" id="A0A2A2M0I0"/>
<accession>A0A2A2M0I0</accession>
<dbReference type="EMBL" id="LIAE01006281">
    <property type="protein sequence ID" value="PAV91930.1"/>
    <property type="molecule type" value="Genomic_DNA"/>
</dbReference>
<feature type="compositionally biased region" description="Basic residues" evidence="1">
    <location>
        <begin position="1"/>
        <end position="12"/>
    </location>
</feature>